<reference evidence="1" key="1">
    <citation type="submission" date="2020-01" db="EMBL/GenBank/DDBJ databases">
        <authorList>
            <consortium name="GenomeTrakr network: Whole genome sequencing for foodborne pathogen traceback"/>
        </authorList>
    </citation>
    <scope>NUCLEOTIDE SEQUENCE</scope>
    <source>
        <strain evidence="1">PSU-2311</strain>
    </source>
</reference>
<organism evidence="1 2">
    <name type="scientific">Escherichia coli</name>
    <dbReference type="NCBI Taxonomy" id="562"/>
    <lineage>
        <taxon>Bacteria</taxon>
        <taxon>Pseudomonadati</taxon>
        <taxon>Pseudomonadota</taxon>
        <taxon>Gammaproteobacteria</taxon>
        <taxon>Enterobacterales</taxon>
        <taxon>Enterobacteriaceae</taxon>
        <taxon>Escherichia</taxon>
    </lineage>
</organism>
<dbReference type="RefSeq" id="WP_000289222.1">
    <property type="nucleotide sequence ID" value="NZ_AP022811.1"/>
</dbReference>
<dbReference type="EMBL" id="AAXDPX010000029">
    <property type="protein sequence ID" value="EGO6680894.1"/>
    <property type="molecule type" value="Genomic_DNA"/>
</dbReference>
<proteinExistence type="predicted"/>
<dbReference type="AlphaFoldDB" id="A0AA90A6N5"/>
<evidence type="ECO:0000313" key="1">
    <source>
        <dbReference type="EMBL" id="EGO6680894.1"/>
    </source>
</evidence>
<gene>
    <name evidence="1" type="ORF">GTP92_21685</name>
</gene>
<name>A0AA90A6N5_ECOLX</name>
<dbReference type="Proteomes" id="UP000600030">
    <property type="component" value="Unassembled WGS sequence"/>
</dbReference>
<accession>A0AA90A6N5</accession>
<evidence type="ECO:0000313" key="2">
    <source>
        <dbReference type="Proteomes" id="UP000600030"/>
    </source>
</evidence>
<comment type="caution">
    <text evidence="1">The sequence shown here is derived from an EMBL/GenBank/DDBJ whole genome shotgun (WGS) entry which is preliminary data.</text>
</comment>
<protein>
    <submittedName>
        <fullName evidence="1">Uncharacterized protein</fullName>
    </submittedName>
</protein>
<sequence length="261" mass="30450">MYVFELIKPGSNLKFENRELEWTFNNLLSHLETAFYDANVALNLFEQERTKNNSKFDNISQTWQADVQKRQALEMLVRKEFGYQPYEYSEQVFSEVELRLKREKWNNGEYPLAHQHRLIFLHAKSFLYALDAIDKFLKVISKENGAPENIKKLHEQLSKDFPDLRKVRNSAQHMEDRVRGLGAEKEPKPIKLKPVNNIHVVAPQGALMLNNLFGTKFGCTMADGYYGEVDISTESLAKLQNLIQKVFNSFSWEGPKQHLPR</sequence>